<feature type="transmembrane region" description="Helical" evidence="2">
    <location>
        <begin position="397"/>
        <end position="421"/>
    </location>
</feature>
<keyword evidence="2" id="KW-0812">Transmembrane</keyword>
<dbReference type="OMA" id="FEGCYMG"/>
<dbReference type="OrthoDB" id="541403at2759"/>
<evidence type="ECO:0000256" key="1">
    <source>
        <dbReference type="SAM" id="MobiDB-lite"/>
    </source>
</evidence>
<dbReference type="Pfam" id="PF07690">
    <property type="entry name" value="MFS_1"/>
    <property type="match status" value="2"/>
</dbReference>
<sequence length="625" mass="68312">MATSIWMFNAWTPFVFLLFNGSNVAVGIVSGVNGLSELIFAMISGHVADKIWGPSRTLVFAVRFGIINLCIVMVAVWSSKQWLLIVAQVFEGCYMGLSFTCIESVFAQCLRTGERDRLYSVKFSMESSGPIVGLISSIILYLAVGDQWTTWVLQIVMTCGLLLHLISMLIFSYLFKPLPSHLDEQRESAATDVAITAFASGVDHDGRSDESSPSLHYDVEEKRVRDMVSENEEELSPNALMPNVNTELINCARTSIIQSTIRMAPRPMLHAYEPSVCTARNDDDLAAGEAGELTAHSAIERSSTVLYGMEYDGSTPCSPTQGGLKQAHGTVDLNNIPSGARVEYVDQELEEATGLRRFIMKRLPLRIYPLVVVLCDMVLVIGSGMTTQYFSLFMMKVYHVSPAAIAALNLCIAIVIAFMAIMSGMIGKRYGRVRAMIPPKMIGALLLLYMACCQRTKYGPRSWMCVVYVFRNAFMNCSAGLSRALIMDLVPKERHSRWNALESVQSAGWSGTAILGGIMADRLGYGAAFIFTFFFHFFSTSALMPFALRNDSRLPQPVLVYGNGHASSSPPCVRNAADKSSSPGTLPSSVGGQGGAAQQVMVAELTAENVRKIASCVSLHREGGE</sequence>
<keyword evidence="2" id="KW-0472">Membrane</keyword>
<evidence type="ECO:0008006" key="5">
    <source>
        <dbReference type="Google" id="ProtNLM"/>
    </source>
</evidence>
<reference evidence="3 4" key="1">
    <citation type="journal article" date="2015" name="PLoS Pathog.">
        <title>Leptomonas seymouri: Adaptations to the Dixenous Life Cycle Analyzed by Genome Sequencing, Transcriptome Profiling and Co-infection with Leishmania donovani.</title>
        <authorList>
            <person name="Kraeva N."/>
            <person name="Butenko A."/>
            <person name="Hlavacova J."/>
            <person name="Kostygov A."/>
            <person name="Myskova J."/>
            <person name="Grybchuk D."/>
            <person name="Lestinova T."/>
            <person name="Votypka J."/>
            <person name="Volf P."/>
            <person name="Opperdoes F."/>
            <person name="Flegontov P."/>
            <person name="Lukes J."/>
            <person name="Yurchenko V."/>
        </authorList>
    </citation>
    <scope>NUCLEOTIDE SEQUENCE [LARGE SCALE GENOMIC DNA]</scope>
    <source>
        <strain evidence="3 4">ATCC 30220</strain>
    </source>
</reference>
<feature type="compositionally biased region" description="Polar residues" evidence="1">
    <location>
        <begin position="578"/>
        <end position="588"/>
    </location>
</feature>
<accession>A0A0N1I5K5</accession>
<evidence type="ECO:0000256" key="2">
    <source>
        <dbReference type="SAM" id="Phobius"/>
    </source>
</evidence>
<feature type="transmembrane region" description="Helical" evidence="2">
    <location>
        <begin position="151"/>
        <end position="175"/>
    </location>
</feature>
<dbReference type="EMBL" id="LJSK01000103">
    <property type="protein sequence ID" value="KPI87073.1"/>
    <property type="molecule type" value="Genomic_DNA"/>
</dbReference>
<dbReference type="Proteomes" id="UP000038009">
    <property type="component" value="Unassembled WGS sequence"/>
</dbReference>
<comment type="caution">
    <text evidence="3">The sequence shown here is derived from an EMBL/GenBank/DDBJ whole genome shotgun (WGS) entry which is preliminary data.</text>
</comment>
<feature type="transmembrane region" description="Helical" evidence="2">
    <location>
        <begin position="57"/>
        <end position="77"/>
    </location>
</feature>
<keyword evidence="4" id="KW-1185">Reference proteome</keyword>
<dbReference type="PANTHER" id="PTHR23525">
    <property type="entry name" value="TRANSPORTER, PUTATIVE-RELATED"/>
    <property type="match status" value="1"/>
</dbReference>
<dbReference type="VEuPathDB" id="TriTrypDB:Lsey_0103_0070"/>
<protein>
    <recommendedName>
        <fullName evidence="5">Major facilitator superfamily (MFS) profile domain-containing protein</fullName>
    </recommendedName>
</protein>
<dbReference type="SUPFAM" id="SSF103473">
    <property type="entry name" value="MFS general substrate transporter"/>
    <property type="match status" value="1"/>
</dbReference>
<dbReference type="InterPro" id="IPR036259">
    <property type="entry name" value="MFS_trans_sf"/>
</dbReference>
<feature type="transmembrane region" description="Helical" evidence="2">
    <location>
        <begin position="83"/>
        <end position="106"/>
    </location>
</feature>
<evidence type="ECO:0000313" key="3">
    <source>
        <dbReference type="EMBL" id="KPI87073.1"/>
    </source>
</evidence>
<keyword evidence="2" id="KW-1133">Transmembrane helix</keyword>
<dbReference type="PANTHER" id="PTHR23525:SF1">
    <property type="entry name" value="NODULIN-LIKE DOMAIN-CONTAINING PROTEIN"/>
    <property type="match status" value="1"/>
</dbReference>
<feature type="transmembrane region" description="Helical" evidence="2">
    <location>
        <begin position="365"/>
        <end position="385"/>
    </location>
</feature>
<feature type="transmembrane region" description="Helical" evidence="2">
    <location>
        <begin position="127"/>
        <end position="145"/>
    </location>
</feature>
<dbReference type="GO" id="GO:0022857">
    <property type="term" value="F:transmembrane transporter activity"/>
    <property type="evidence" value="ECO:0007669"/>
    <property type="project" value="InterPro"/>
</dbReference>
<dbReference type="Gene3D" id="1.20.1250.20">
    <property type="entry name" value="MFS general substrate transporter like domains"/>
    <property type="match status" value="2"/>
</dbReference>
<feature type="transmembrane region" description="Helical" evidence="2">
    <location>
        <begin position="525"/>
        <end position="548"/>
    </location>
</feature>
<feature type="region of interest" description="Disordered" evidence="1">
    <location>
        <begin position="565"/>
        <end position="593"/>
    </location>
</feature>
<organism evidence="3 4">
    <name type="scientific">Leptomonas seymouri</name>
    <dbReference type="NCBI Taxonomy" id="5684"/>
    <lineage>
        <taxon>Eukaryota</taxon>
        <taxon>Discoba</taxon>
        <taxon>Euglenozoa</taxon>
        <taxon>Kinetoplastea</taxon>
        <taxon>Metakinetoplastina</taxon>
        <taxon>Trypanosomatida</taxon>
        <taxon>Trypanosomatidae</taxon>
        <taxon>Leishmaniinae</taxon>
        <taxon>Leptomonas</taxon>
    </lineage>
</organism>
<evidence type="ECO:0000313" key="4">
    <source>
        <dbReference type="Proteomes" id="UP000038009"/>
    </source>
</evidence>
<dbReference type="AlphaFoldDB" id="A0A0N1I5K5"/>
<proteinExistence type="predicted"/>
<feature type="transmembrane region" description="Helical" evidence="2">
    <location>
        <begin position="14"/>
        <end position="36"/>
    </location>
</feature>
<dbReference type="InterPro" id="IPR011701">
    <property type="entry name" value="MFS"/>
</dbReference>
<name>A0A0N1I5K5_LEPSE</name>
<gene>
    <name evidence="3" type="ORF">ABL78_3835</name>
</gene>